<dbReference type="HOGENOM" id="CLU_002833_6_3_1"/>
<dbReference type="SUPFAM" id="SSF51445">
    <property type="entry name" value="(Trans)glycosidases"/>
    <property type="match status" value="1"/>
</dbReference>
<organism evidence="4">
    <name type="scientific">Melampsora larici-populina (strain 98AG31 / pathotype 3-4-7)</name>
    <name type="common">Poplar leaf rust fungus</name>
    <dbReference type="NCBI Taxonomy" id="747676"/>
    <lineage>
        <taxon>Eukaryota</taxon>
        <taxon>Fungi</taxon>
        <taxon>Dikarya</taxon>
        <taxon>Basidiomycota</taxon>
        <taxon>Pucciniomycotina</taxon>
        <taxon>Pucciniomycetes</taxon>
        <taxon>Pucciniales</taxon>
        <taxon>Melampsoraceae</taxon>
        <taxon>Melampsora</taxon>
    </lineage>
</organism>
<reference evidence="4" key="1">
    <citation type="journal article" date="2011" name="Proc. Natl. Acad. Sci. U.S.A.">
        <title>Obligate biotrophy features unraveled by the genomic analysis of rust fungi.</title>
        <authorList>
            <person name="Duplessis S."/>
            <person name="Cuomo C.A."/>
            <person name="Lin Y.-C."/>
            <person name="Aerts A."/>
            <person name="Tisserant E."/>
            <person name="Veneault-Fourrey C."/>
            <person name="Joly D.L."/>
            <person name="Hacquard S."/>
            <person name="Amselem J."/>
            <person name="Cantarel B.L."/>
            <person name="Chiu R."/>
            <person name="Coutinho P.M."/>
            <person name="Feau N."/>
            <person name="Field M."/>
            <person name="Frey P."/>
            <person name="Gelhaye E."/>
            <person name="Goldberg J."/>
            <person name="Grabherr M.G."/>
            <person name="Kodira C.D."/>
            <person name="Kohler A."/>
            <person name="Kuees U."/>
            <person name="Lindquist E.A."/>
            <person name="Lucas S.M."/>
            <person name="Mago R."/>
            <person name="Mauceli E."/>
            <person name="Morin E."/>
            <person name="Murat C."/>
            <person name="Pangilinan J.L."/>
            <person name="Park R."/>
            <person name="Pearson M."/>
            <person name="Quesneville H."/>
            <person name="Rouhier N."/>
            <person name="Sakthikumar S."/>
            <person name="Salamov A.A."/>
            <person name="Schmutz J."/>
            <person name="Selles B."/>
            <person name="Shapiro H."/>
            <person name="Tanguay P."/>
            <person name="Tuskan G.A."/>
            <person name="Henrissat B."/>
            <person name="Van de Peer Y."/>
            <person name="Rouze P."/>
            <person name="Ellis J.G."/>
            <person name="Dodds P.N."/>
            <person name="Schein J.E."/>
            <person name="Zhong S."/>
            <person name="Hamelin R.C."/>
            <person name="Grigoriev I.V."/>
            <person name="Szabo L.J."/>
            <person name="Martin F."/>
        </authorList>
    </citation>
    <scope>NUCLEOTIDE SEQUENCE [LARGE SCALE GENOMIC DNA]</scope>
    <source>
        <strain evidence="4">98AG31 / pathotype 3-4-7</strain>
    </source>
</reference>
<feature type="chain" id="PRO_5003321242" evidence="1">
    <location>
        <begin position="18"/>
        <end position="416"/>
    </location>
</feature>
<dbReference type="GeneID" id="18924377"/>
<dbReference type="InterPro" id="IPR017853">
    <property type="entry name" value="GH"/>
</dbReference>
<dbReference type="RefSeq" id="XP_007415811.1">
    <property type="nucleotide sequence ID" value="XM_007415749.1"/>
</dbReference>
<dbReference type="GO" id="GO:0006032">
    <property type="term" value="P:chitin catabolic process"/>
    <property type="evidence" value="ECO:0007669"/>
    <property type="project" value="TreeGrafter"/>
</dbReference>
<dbReference type="Pfam" id="PF00704">
    <property type="entry name" value="Glyco_hydro_18"/>
    <property type="match status" value="1"/>
</dbReference>
<dbReference type="PANTHER" id="PTHR11177">
    <property type="entry name" value="CHITINASE"/>
    <property type="match status" value="1"/>
</dbReference>
<dbReference type="InterPro" id="IPR001223">
    <property type="entry name" value="Glyco_hydro18_cat"/>
</dbReference>
<dbReference type="PANTHER" id="PTHR11177:SF317">
    <property type="entry name" value="CHITINASE 12-RELATED"/>
    <property type="match status" value="1"/>
</dbReference>
<dbReference type="InterPro" id="IPR050314">
    <property type="entry name" value="Glycosyl_Hydrlase_18"/>
</dbReference>
<dbReference type="Gene3D" id="3.10.50.10">
    <property type="match status" value="1"/>
</dbReference>
<sequence>MIMLVSLLAVVSLVVRATCIPTDMGSANFTKSQKVMGYYPAYHSSLQSPAQIPWSLYTDVTFFVAIPELDGSFTYPPGLTSETAEALAGQFVKEATANKVLPIMSYGGWTGSKHFSIMVQDDTNRQKYARVLIDFAKKFGFKGIDLDWEYPNAAGIGCNNFTAADTVHFGSFVRELRKQWPEAQYSAALSIGGLLGADGKVAGANETQLLVENLDFANIMAYDVFGNWAATTGPIAPIYDSCAPENPASINSALAIFTKQGFKPSQMVLGIPAYARSYELTSPKLTPRTEEKLVSYYYQNHTTTAPQGGKTDDPPMIDVCGVQTNWAGIWLVNELMEKGDLSADQLSGGNGYTRHFDECSGQPFLTNGKYFFSYDDQVSIAAKGKFAKKANLAGIFFFDTLGQPQSAIKAGKESLQ</sequence>
<name>F4S364_MELLP</name>
<dbReference type="Proteomes" id="UP000001072">
    <property type="component" value="Unassembled WGS sequence"/>
</dbReference>
<evidence type="ECO:0000256" key="1">
    <source>
        <dbReference type="SAM" id="SignalP"/>
    </source>
</evidence>
<dbReference type="VEuPathDB" id="FungiDB:MELLADRAFT_111430"/>
<dbReference type="GO" id="GO:0004568">
    <property type="term" value="F:chitinase activity"/>
    <property type="evidence" value="ECO:0007669"/>
    <property type="project" value="TreeGrafter"/>
</dbReference>
<protein>
    <submittedName>
        <fullName evidence="3">Family 18 glycoside hydrolase</fullName>
    </submittedName>
</protein>
<keyword evidence="1" id="KW-0732">Signal</keyword>
<dbReference type="KEGG" id="mlr:MELLADRAFT_111430"/>
<dbReference type="InterPro" id="IPR011583">
    <property type="entry name" value="Chitinase_II/V-like_cat"/>
</dbReference>
<accession>F4S364</accession>
<proteinExistence type="predicted"/>
<dbReference type="PROSITE" id="PS51910">
    <property type="entry name" value="GH18_2"/>
    <property type="match status" value="1"/>
</dbReference>
<dbReference type="AlphaFoldDB" id="F4S364"/>
<dbReference type="SMART" id="SM00636">
    <property type="entry name" value="Glyco_18"/>
    <property type="match status" value="1"/>
</dbReference>
<dbReference type="InterPro" id="IPR029070">
    <property type="entry name" value="Chitinase_insertion_sf"/>
</dbReference>
<evidence type="ECO:0000313" key="4">
    <source>
        <dbReference type="Proteomes" id="UP000001072"/>
    </source>
</evidence>
<keyword evidence="4" id="KW-1185">Reference proteome</keyword>
<keyword evidence="3" id="KW-0378">Hydrolase</keyword>
<dbReference type="InParanoid" id="F4S364"/>
<dbReference type="EMBL" id="GL883142">
    <property type="protein sequence ID" value="EGG00963.1"/>
    <property type="molecule type" value="Genomic_DNA"/>
</dbReference>
<dbReference type="GO" id="GO:0005576">
    <property type="term" value="C:extracellular region"/>
    <property type="evidence" value="ECO:0007669"/>
    <property type="project" value="TreeGrafter"/>
</dbReference>
<dbReference type="GO" id="GO:0005975">
    <property type="term" value="P:carbohydrate metabolic process"/>
    <property type="evidence" value="ECO:0007669"/>
    <property type="project" value="InterPro"/>
</dbReference>
<dbReference type="OrthoDB" id="73875at2759"/>
<evidence type="ECO:0000313" key="3">
    <source>
        <dbReference type="EMBL" id="EGG00963.1"/>
    </source>
</evidence>
<evidence type="ECO:0000259" key="2">
    <source>
        <dbReference type="PROSITE" id="PS51910"/>
    </source>
</evidence>
<feature type="domain" description="GH18" evidence="2">
    <location>
        <begin position="33"/>
        <end position="416"/>
    </location>
</feature>
<gene>
    <name evidence="3" type="ORF">MELLADRAFT_111430</name>
</gene>
<dbReference type="eggNOG" id="KOG2806">
    <property type="taxonomic scope" value="Eukaryota"/>
</dbReference>
<dbReference type="Gene3D" id="3.20.20.80">
    <property type="entry name" value="Glycosidases"/>
    <property type="match status" value="1"/>
</dbReference>
<feature type="signal peptide" evidence="1">
    <location>
        <begin position="1"/>
        <end position="17"/>
    </location>
</feature>
<dbReference type="GO" id="GO:0008061">
    <property type="term" value="F:chitin binding"/>
    <property type="evidence" value="ECO:0007669"/>
    <property type="project" value="InterPro"/>
</dbReference>
<dbReference type="STRING" id="747676.F4S364"/>